<dbReference type="EMBL" id="CM056743">
    <property type="protein sequence ID" value="KAJ8674600.1"/>
    <property type="molecule type" value="Genomic_DNA"/>
</dbReference>
<comment type="caution">
    <text evidence="1">The sequence shown here is derived from an EMBL/GenBank/DDBJ whole genome shotgun (WGS) entry which is preliminary data.</text>
</comment>
<dbReference type="Proteomes" id="UP001239111">
    <property type="component" value="Chromosome 3"/>
</dbReference>
<reference evidence="1" key="1">
    <citation type="submission" date="2023-04" db="EMBL/GenBank/DDBJ databases">
        <title>A chromosome-level genome assembly of the parasitoid wasp Eretmocerus hayati.</title>
        <authorList>
            <person name="Zhong Y."/>
            <person name="Liu S."/>
            <person name="Liu Y."/>
        </authorList>
    </citation>
    <scope>NUCLEOTIDE SEQUENCE</scope>
    <source>
        <strain evidence="1">ZJU_SS_LIU_2023</strain>
    </source>
</reference>
<protein>
    <submittedName>
        <fullName evidence="1">Uncharacterized protein</fullName>
    </submittedName>
</protein>
<evidence type="ECO:0000313" key="2">
    <source>
        <dbReference type="Proteomes" id="UP001239111"/>
    </source>
</evidence>
<evidence type="ECO:0000313" key="1">
    <source>
        <dbReference type="EMBL" id="KAJ8674600.1"/>
    </source>
</evidence>
<sequence>MRLRGQFLFAPSAADDSLIIPGTRDGGKAGNASGADVGCSLHFAPLARPMRRVILRDAHRHSARICRGDLRVQHDFWMGISEATSGGPVIPVPFAKTSLRELDFRSERAGRLRIV</sequence>
<keyword evidence="2" id="KW-1185">Reference proteome</keyword>
<accession>A0ACC2NTP7</accession>
<name>A0ACC2NTP7_9HYME</name>
<proteinExistence type="predicted"/>
<organism evidence="1 2">
    <name type="scientific">Eretmocerus hayati</name>
    <dbReference type="NCBI Taxonomy" id="131215"/>
    <lineage>
        <taxon>Eukaryota</taxon>
        <taxon>Metazoa</taxon>
        <taxon>Ecdysozoa</taxon>
        <taxon>Arthropoda</taxon>
        <taxon>Hexapoda</taxon>
        <taxon>Insecta</taxon>
        <taxon>Pterygota</taxon>
        <taxon>Neoptera</taxon>
        <taxon>Endopterygota</taxon>
        <taxon>Hymenoptera</taxon>
        <taxon>Apocrita</taxon>
        <taxon>Proctotrupomorpha</taxon>
        <taxon>Chalcidoidea</taxon>
        <taxon>Aphelinidae</taxon>
        <taxon>Aphelininae</taxon>
        <taxon>Eretmocerus</taxon>
    </lineage>
</organism>
<gene>
    <name evidence="1" type="ORF">QAD02_005862</name>
</gene>